<evidence type="ECO:0000313" key="2">
    <source>
        <dbReference type="EMBL" id="MBW45288.1"/>
    </source>
</evidence>
<organism evidence="2">
    <name type="scientific">Anopheles triannulatus</name>
    <dbReference type="NCBI Taxonomy" id="58253"/>
    <lineage>
        <taxon>Eukaryota</taxon>
        <taxon>Metazoa</taxon>
        <taxon>Ecdysozoa</taxon>
        <taxon>Arthropoda</taxon>
        <taxon>Hexapoda</taxon>
        <taxon>Insecta</taxon>
        <taxon>Pterygota</taxon>
        <taxon>Neoptera</taxon>
        <taxon>Endopterygota</taxon>
        <taxon>Diptera</taxon>
        <taxon>Nematocera</taxon>
        <taxon>Culicoidea</taxon>
        <taxon>Culicidae</taxon>
        <taxon>Anophelinae</taxon>
        <taxon>Anopheles</taxon>
    </lineage>
</organism>
<keyword evidence="1" id="KW-0472">Membrane</keyword>
<feature type="transmembrane region" description="Helical" evidence="1">
    <location>
        <begin position="35"/>
        <end position="53"/>
    </location>
</feature>
<accession>A0A2M4AXG6</accession>
<proteinExistence type="predicted"/>
<reference evidence="2" key="1">
    <citation type="submission" date="2018-01" db="EMBL/GenBank/DDBJ databases">
        <title>An insight into the sialome of Amazonian anophelines.</title>
        <authorList>
            <person name="Ribeiro J.M."/>
            <person name="Scarpassa V."/>
            <person name="Calvo E."/>
        </authorList>
    </citation>
    <scope>NUCLEOTIDE SEQUENCE</scope>
    <source>
        <tissue evidence="2">Salivary glands</tissue>
    </source>
</reference>
<keyword evidence="1" id="KW-1133">Transmembrane helix</keyword>
<dbReference type="EMBL" id="GGFK01011967">
    <property type="protein sequence ID" value="MBW45288.1"/>
    <property type="molecule type" value="Transcribed_RNA"/>
</dbReference>
<keyword evidence="1" id="KW-0812">Transmembrane</keyword>
<sequence>MSLFQQPRWLRKWIRRRTNPLPLDRAALWKRRLSVVYAVIAWHAFGGVCYMIYTGRNDWAKYYGYKTEEEAKLPQAIRFSHQLNMPNAKVIKYSGFTRADEYELKDHEVIRPSESAASSEEKK</sequence>
<protein>
    <submittedName>
        <fullName evidence="2">Uncharacterized protein</fullName>
    </submittedName>
</protein>
<name>A0A2M4AXG6_9DIPT</name>
<evidence type="ECO:0000256" key="1">
    <source>
        <dbReference type="SAM" id="Phobius"/>
    </source>
</evidence>
<dbReference type="AlphaFoldDB" id="A0A2M4AXG6"/>